<reference evidence="2 3" key="1">
    <citation type="submission" date="2021-02" db="EMBL/GenBank/DDBJ databases">
        <title>Leishmania (Mundinia) enrietti genome sequencing and assembly.</title>
        <authorList>
            <person name="Almutairi H."/>
            <person name="Gatherer D."/>
        </authorList>
    </citation>
    <scope>NUCLEOTIDE SEQUENCE [LARGE SCALE GENOMIC DNA]</scope>
    <source>
        <strain evidence="2">CUR178</strain>
    </source>
</reference>
<protein>
    <recommendedName>
        <fullName evidence="4">Sperm-tail PG-rich repeat</fullName>
    </recommendedName>
</protein>
<evidence type="ECO:0000313" key="2">
    <source>
        <dbReference type="EMBL" id="KAG5467162.1"/>
    </source>
</evidence>
<dbReference type="PANTHER" id="PTHR21580:SF28">
    <property type="entry name" value="BOREALIN N-TERMINAL DOMAIN-CONTAINING PROTEIN-RELATED"/>
    <property type="match status" value="1"/>
</dbReference>
<feature type="region of interest" description="Disordered" evidence="1">
    <location>
        <begin position="1"/>
        <end position="27"/>
    </location>
</feature>
<sequence>MHAYSHLHIRPQNASSRRTHRSTKTSGHTHIPLCQCVARRFPHPKAVAILFTCLRGGEMLGGFTNFAHLRLRDHRPGNGDYELPPGFGPNSSSSKRTIFARHYVPTGNESCSVGPGAYALPTTIGKGRSVRFAPPSSSRSGLAVKVPADQHCSDRPPTVAAEPKQYSMALCPSTPSYSLCGRLKSEWDRQSAHASPGPAAYRVPGLFDTLDPETRQQYSRSGPAPGAHLGVRTVIPESRDKEGVPGPGAYNLVRFGDELPRTHEPLVTRGRHGSSAADTPGPGAYDDPTSIGYRADQVRMRRFFTQSSTFGGRWRRREFHTTGPGPAAYNVLGATKLIEKNKRHAPKFVRLQPPLDRQSVAEAAAVRLKGLSGAPVPHSFPPLPSDFDFDFRKGKTIGGKPHEPLARLAPSHSAKQAADKPSGSRAFWESSLPPGGRFAATPYDPDAHLLSTTSGAHAPRLLEEASSKPGPGWYNVEVDPTARRVPASLFGRALSAKSASAENGVPGPGHYRLVDSTDSRGTVFYKGDFHTRGCGGQLGSAVESLGLGPGAHYNDGTMYSRSINGDRASKGFTMGIRYPARATYQHCAPYDETTNINCVYDDELNWEARPTKRLPRLHRDKQ</sequence>
<dbReference type="PANTHER" id="PTHR21580">
    <property type="entry name" value="SHIPPO-1-RELATED"/>
    <property type="match status" value="1"/>
</dbReference>
<dbReference type="EMBL" id="JAFHKP010000035">
    <property type="protein sequence ID" value="KAG5467162.1"/>
    <property type="molecule type" value="Genomic_DNA"/>
</dbReference>
<dbReference type="Proteomes" id="UP000674179">
    <property type="component" value="Chromosome 35"/>
</dbReference>
<organism evidence="2 3">
    <name type="scientific">Leishmania enriettii</name>
    <dbReference type="NCBI Taxonomy" id="5663"/>
    <lineage>
        <taxon>Eukaryota</taxon>
        <taxon>Discoba</taxon>
        <taxon>Euglenozoa</taxon>
        <taxon>Kinetoplastea</taxon>
        <taxon>Metakinetoplastina</taxon>
        <taxon>Trypanosomatida</taxon>
        <taxon>Trypanosomatidae</taxon>
        <taxon>Leishmaniinae</taxon>
        <taxon>Leishmania</taxon>
    </lineage>
</organism>
<evidence type="ECO:0008006" key="4">
    <source>
        <dbReference type="Google" id="ProtNLM"/>
    </source>
</evidence>
<gene>
    <name evidence="2" type="ORF">CUR178_00803</name>
</gene>
<evidence type="ECO:0000256" key="1">
    <source>
        <dbReference type="SAM" id="MobiDB-lite"/>
    </source>
</evidence>
<dbReference type="OrthoDB" id="429991at2759"/>
<accession>A0A836GGH3</accession>
<feature type="region of interest" description="Disordered" evidence="1">
    <location>
        <begin position="265"/>
        <end position="289"/>
    </location>
</feature>
<feature type="region of interest" description="Disordered" evidence="1">
    <location>
        <begin position="396"/>
        <end position="430"/>
    </location>
</feature>
<dbReference type="InterPro" id="IPR010736">
    <property type="entry name" value="SHIPPO-rpt"/>
</dbReference>
<dbReference type="GeneID" id="94168091"/>
<name>A0A836GGH3_LEIEN</name>
<keyword evidence="3" id="KW-1185">Reference proteome</keyword>
<evidence type="ECO:0000313" key="3">
    <source>
        <dbReference type="Proteomes" id="UP000674179"/>
    </source>
</evidence>
<comment type="caution">
    <text evidence="2">The sequence shown here is derived from an EMBL/GenBank/DDBJ whole genome shotgun (WGS) entry which is preliminary data.</text>
</comment>
<dbReference type="InterPro" id="IPR051291">
    <property type="entry name" value="CIMAP"/>
</dbReference>
<dbReference type="RefSeq" id="XP_067688684.1">
    <property type="nucleotide sequence ID" value="XM_067832581.1"/>
</dbReference>
<dbReference type="AlphaFoldDB" id="A0A836GGH3"/>
<dbReference type="KEGG" id="lenr:94168091"/>
<proteinExistence type="predicted"/>
<dbReference type="Pfam" id="PF07004">
    <property type="entry name" value="SHIPPO-rpt"/>
    <property type="match status" value="3"/>
</dbReference>